<reference evidence="3 4" key="1">
    <citation type="submission" date="2018-02" db="EMBL/GenBank/DDBJ databases">
        <title>The genomes of Aspergillus section Nigri reveals drivers in fungal speciation.</title>
        <authorList>
            <consortium name="DOE Joint Genome Institute"/>
            <person name="Vesth T.C."/>
            <person name="Nybo J."/>
            <person name="Theobald S."/>
            <person name="Brandl J."/>
            <person name="Frisvad J.C."/>
            <person name="Nielsen K.F."/>
            <person name="Lyhne E.K."/>
            <person name="Kogle M.E."/>
            <person name="Kuo A."/>
            <person name="Riley R."/>
            <person name="Clum A."/>
            <person name="Nolan M."/>
            <person name="Lipzen A."/>
            <person name="Salamov A."/>
            <person name="Henrissat B."/>
            <person name="Wiebenga A."/>
            <person name="De vries R.P."/>
            <person name="Grigoriev I.V."/>
            <person name="Mortensen U.H."/>
            <person name="Andersen M.R."/>
            <person name="Baker S.E."/>
        </authorList>
    </citation>
    <scope>NUCLEOTIDE SEQUENCE [LARGE SCALE GENOMIC DNA]</scope>
    <source>
        <strain evidence="3 4">CBS 121057</strain>
    </source>
</reference>
<evidence type="ECO:0000313" key="3">
    <source>
        <dbReference type="EMBL" id="PYI09843.1"/>
    </source>
</evidence>
<evidence type="ECO:0000313" key="4">
    <source>
        <dbReference type="Proteomes" id="UP000248423"/>
    </source>
</evidence>
<keyword evidence="1" id="KW-0539">Nucleus</keyword>
<dbReference type="PANTHER" id="PTHR37534">
    <property type="entry name" value="TRANSCRIPTIONAL ACTIVATOR PROTEIN UGA3"/>
    <property type="match status" value="1"/>
</dbReference>
<feature type="region of interest" description="Disordered" evidence="2">
    <location>
        <begin position="1"/>
        <end position="28"/>
    </location>
</feature>
<proteinExistence type="predicted"/>
<evidence type="ECO:0000256" key="1">
    <source>
        <dbReference type="ARBA" id="ARBA00023242"/>
    </source>
</evidence>
<dbReference type="AlphaFoldDB" id="A0A319FLS6"/>
<dbReference type="STRING" id="1448318.A0A319FLS6"/>
<dbReference type="OrthoDB" id="4525710at2759"/>
<dbReference type="GO" id="GO:0000976">
    <property type="term" value="F:transcription cis-regulatory region binding"/>
    <property type="evidence" value="ECO:0007669"/>
    <property type="project" value="TreeGrafter"/>
</dbReference>
<dbReference type="PANTHER" id="PTHR37534:SF2">
    <property type="entry name" value="N-ACETYLTRANSFERASE DOMAIN-CONTAINING PROTEIN"/>
    <property type="match status" value="1"/>
</dbReference>
<accession>A0A319FLS6</accession>
<dbReference type="GO" id="GO:0005634">
    <property type="term" value="C:nucleus"/>
    <property type="evidence" value="ECO:0007669"/>
    <property type="project" value="TreeGrafter"/>
</dbReference>
<name>A0A319FLS6_ASPSB</name>
<dbReference type="EMBL" id="KZ826325">
    <property type="protein sequence ID" value="PYI09843.1"/>
    <property type="molecule type" value="Genomic_DNA"/>
</dbReference>
<keyword evidence="4" id="KW-1185">Reference proteome</keyword>
<organism evidence="3 4">
    <name type="scientific">Aspergillus sclerotiicarbonarius (strain CBS 121057 / IBT 28362)</name>
    <dbReference type="NCBI Taxonomy" id="1448318"/>
    <lineage>
        <taxon>Eukaryota</taxon>
        <taxon>Fungi</taxon>
        <taxon>Dikarya</taxon>
        <taxon>Ascomycota</taxon>
        <taxon>Pezizomycotina</taxon>
        <taxon>Eurotiomycetes</taxon>
        <taxon>Eurotiomycetidae</taxon>
        <taxon>Eurotiales</taxon>
        <taxon>Aspergillaceae</taxon>
        <taxon>Aspergillus</taxon>
        <taxon>Aspergillus subgen. Circumdati</taxon>
    </lineage>
</organism>
<dbReference type="GO" id="GO:0045944">
    <property type="term" value="P:positive regulation of transcription by RNA polymerase II"/>
    <property type="evidence" value="ECO:0007669"/>
    <property type="project" value="TreeGrafter"/>
</dbReference>
<dbReference type="GO" id="GO:0003700">
    <property type="term" value="F:DNA-binding transcription factor activity"/>
    <property type="evidence" value="ECO:0007669"/>
    <property type="project" value="TreeGrafter"/>
</dbReference>
<evidence type="ECO:0000256" key="2">
    <source>
        <dbReference type="SAM" id="MobiDB-lite"/>
    </source>
</evidence>
<sequence>MGNGEPQSPQRYPRTISTSGPQSNPTPVQSVQEACLLRHFIEEISPWFDHCDDRRHFQLVVPRRAQHCLIIRNALFAVSARHLARLPQYATPDGIVYHGQLLPDLQKYSAVEYTLRCIPDLVMFPEMSDPVDQENIMVATVILRQYEEMEEDMDNDTVDMSAQDRVNFLAVTQRIIDSMISCRLEQSLATAAYWIAIRQEVYYALARERAPKMRFGPDDWSKASVANTLIMLASEVTKWCWGERLMLRHQKLKDKYHTELAPILERRADRLRGEIFPTIWYGSDDQVTAVQHLELAGMILTAQNPHLETSTRTAHRKAEAQVRTIVLKICGIALNHARCHPALVNAVIAITLYGEYFTEPEERDALVSIINQTRGLHSWPMQKRYARLQHQWQLVDSCAP</sequence>
<dbReference type="VEuPathDB" id="FungiDB:BO78DRAFT_307420"/>
<evidence type="ECO:0008006" key="5">
    <source>
        <dbReference type="Google" id="ProtNLM"/>
    </source>
</evidence>
<gene>
    <name evidence="3" type="ORF">BO78DRAFT_307420</name>
</gene>
<dbReference type="Proteomes" id="UP000248423">
    <property type="component" value="Unassembled WGS sequence"/>
</dbReference>
<protein>
    <recommendedName>
        <fullName evidence="5">Arca-like protein</fullName>
    </recommendedName>
</protein>